<reference evidence="1 2" key="1">
    <citation type="submission" date="2024-02" db="EMBL/GenBank/DDBJ databases">
        <title>High-quality chromosome-scale genome assembly of Pensacola bahiagrass (Paspalum notatum Flugge var. saurae).</title>
        <authorList>
            <person name="Vega J.M."/>
            <person name="Podio M."/>
            <person name="Orjuela J."/>
            <person name="Siena L.A."/>
            <person name="Pessino S.C."/>
            <person name="Combes M.C."/>
            <person name="Mariac C."/>
            <person name="Albertini E."/>
            <person name="Pupilli F."/>
            <person name="Ortiz J.P.A."/>
            <person name="Leblanc O."/>
        </authorList>
    </citation>
    <scope>NUCLEOTIDE SEQUENCE [LARGE SCALE GENOMIC DNA]</scope>
    <source>
        <strain evidence="1">R1</strain>
        <tissue evidence="1">Leaf</tissue>
    </source>
</reference>
<accession>A0AAQ3PJE4</accession>
<dbReference type="EMBL" id="CP144745">
    <property type="protein sequence ID" value="WVZ51230.1"/>
    <property type="molecule type" value="Genomic_DNA"/>
</dbReference>
<dbReference type="PANTHER" id="PTHR34223">
    <property type="entry name" value="OS11G0201299 PROTEIN"/>
    <property type="match status" value="1"/>
</dbReference>
<sequence length="125" mass="14323">MSGYNGFVFHGDLELCPTFNKLRVLVLDDWWFVHRDFYGLNCILKHSPVLEKLSLRLFLKGTKHKEKIIGKCIEMKRSAAISKHLKKIEIKCKVVDEKVHKVLKFLGTFGISGIELSGPCRVVPL</sequence>
<dbReference type="Proteomes" id="UP001341281">
    <property type="component" value="Chromosome 01"/>
</dbReference>
<dbReference type="PANTHER" id="PTHR34223:SF80">
    <property type="entry name" value="OS11G0205900 PROTEIN"/>
    <property type="match status" value="1"/>
</dbReference>
<protein>
    <submittedName>
        <fullName evidence="1">Uncharacterized protein</fullName>
    </submittedName>
</protein>
<keyword evidence="2" id="KW-1185">Reference proteome</keyword>
<dbReference type="InterPro" id="IPR053197">
    <property type="entry name" value="F-box_SCFL_complex_component"/>
</dbReference>
<proteinExistence type="predicted"/>
<evidence type="ECO:0000313" key="1">
    <source>
        <dbReference type="EMBL" id="WVZ51230.1"/>
    </source>
</evidence>
<organism evidence="1 2">
    <name type="scientific">Paspalum notatum var. saurae</name>
    <dbReference type="NCBI Taxonomy" id="547442"/>
    <lineage>
        <taxon>Eukaryota</taxon>
        <taxon>Viridiplantae</taxon>
        <taxon>Streptophyta</taxon>
        <taxon>Embryophyta</taxon>
        <taxon>Tracheophyta</taxon>
        <taxon>Spermatophyta</taxon>
        <taxon>Magnoliopsida</taxon>
        <taxon>Liliopsida</taxon>
        <taxon>Poales</taxon>
        <taxon>Poaceae</taxon>
        <taxon>PACMAD clade</taxon>
        <taxon>Panicoideae</taxon>
        <taxon>Andropogonodae</taxon>
        <taxon>Paspaleae</taxon>
        <taxon>Paspalinae</taxon>
        <taxon>Paspalum</taxon>
    </lineage>
</organism>
<gene>
    <name evidence="1" type="ORF">U9M48_002391</name>
</gene>
<dbReference type="AlphaFoldDB" id="A0AAQ3PJE4"/>
<evidence type="ECO:0000313" key="2">
    <source>
        <dbReference type="Proteomes" id="UP001341281"/>
    </source>
</evidence>
<name>A0AAQ3PJE4_PASNO</name>